<dbReference type="SUPFAM" id="SSF55729">
    <property type="entry name" value="Acyl-CoA N-acyltransferases (Nat)"/>
    <property type="match status" value="1"/>
</dbReference>
<gene>
    <name evidence="4" type="ORF">CFX0092_A3240</name>
</gene>
<dbReference type="Gene3D" id="3.40.630.30">
    <property type="match status" value="1"/>
</dbReference>
<evidence type="ECO:0000256" key="2">
    <source>
        <dbReference type="ARBA" id="ARBA00023315"/>
    </source>
</evidence>
<dbReference type="InterPro" id="IPR016181">
    <property type="entry name" value="Acyl_CoA_acyltransferase"/>
</dbReference>
<reference evidence="4" key="1">
    <citation type="submission" date="2016-01" db="EMBL/GenBank/DDBJ databases">
        <authorList>
            <person name="Mcilroy J.S."/>
            <person name="Karst M S."/>
            <person name="Albertsen M."/>
        </authorList>
    </citation>
    <scope>NUCLEOTIDE SEQUENCE</scope>
    <source>
        <strain evidence="4">Cfx-K</strain>
    </source>
</reference>
<accession>A0A160T737</accession>
<evidence type="ECO:0000256" key="1">
    <source>
        <dbReference type="ARBA" id="ARBA00022679"/>
    </source>
</evidence>
<feature type="domain" description="N-acetyltransferase" evidence="3">
    <location>
        <begin position="167"/>
        <end position="336"/>
    </location>
</feature>
<protein>
    <recommendedName>
        <fullName evidence="3">N-acetyltransferase domain-containing protein</fullName>
    </recommendedName>
</protein>
<name>A0A160T737_9CHLR</name>
<dbReference type="EMBL" id="LN890655">
    <property type="protein sequence ID" value="CUS05118.2"/>
    <property type="molecule type" value="Genomic_DNA"/>
</dbReference>
<keyword evidence="5" id="KW-1185">Reference proteome</keyword>
<dbReference type="InterPro" id="IPR050832">
    <property type="entry name" value="Bact_Acetyltransf"/>
</dbReference>
<evidence type="ECO:0000313" key="5">
    <source>
        <dbReference type="Proteomes" id="UP000215027"/>
    </source>
</evidence>
<evidence type="ECO:0000259" key="3">
    <source>
        <dbReference type="PROSITE" id="PS51186"/>
    </source>
</evidence>
<dbReference type="PANTHER" id="PTHR43877">
    <property type="entry name" value="AMINOALKYLPHOSPHONATE N-ACETYLTRANSFERASE-RELATED-RELATED"/>
    <property type="match status" value="1"/>
</dbReference>
<evidence type="ECO:0000313" key="4">
    <source>
        <dbReference type="EMBL" id="CUS05118.2"/>
    </source>
</evidence>
<dbReference type="InterPro" id="IPR000182">
    <property type="entry name" value="GNAT_dom"/>
</dbReference>
<sequence length="345" mass="38047">MSDQLTWRPVEPGDESAIADLINAHSLAVVGTRRALIDADGDLRTARYIPGAAEQQVVLSPHGDLIAHTYLISRPPHNVVEFGLTLHPDFQQPPTGDALLNEMERAARQLVALAPPGVRVVLQTTVLADDAFRRERLTDHGFHQAREWVHLALALEDAPVVELTDGVTIRAMDQRVDWPAVGAVMDAAFADHWGEMRPELRTLMEEDEAEEEDDAAEEEEIEDDPYSNSLGLCFVAEAAGAIIGACLCNARTVEWADAGKLGSLSVLRAYRRTGVGRALTAAALAEFHRRGISRIITDTDNASFTGANRLYLRLGFRPYRYEHVYEKELRPGTEWRVLSAAEVAP</sequence>
<dbReference type="Proteomes" id="UP000215027">
    <property type="component" value="Chromosome I"/>
</dbReference>
<dbReference type="PANTHER" id="PTHR43877:SF1">
    <property type="entry name" value="ACETYLTRANSFERASE"/>
    <property type="match status" value="1"/>
</dbReference>
<dbReference type="RefSeq" id="WP_095044366.1">
    <property type="nucleotide sequence ID" value="NZ_LN890655.1"/>
</dbReference>
<dbReference type="PROSITE" id="PS51186">
    <property type="entry name" value="GNAT"/>
    <property type="match status" value="1"/>
</dbReference>
<proteinExistence type="predicted"/>
<keyword evidence="1" id="KW-0808">Transferase</keyword>
<dbReference type="CDD" id="cd04301">
    <property type="entry name" value="NAT_SF"/>
    <property type="match status" value="1"/>
</dbReference>
<dbReference type="AlphaFoldDB" id="A0A160T737"/>
<dbReference type="KEGG" id="pbf:CFX0092_A3240"/>
<dbReference type="Pfam" id="PF00583">
    <property type="entry name" value="Acetyltransf_1"/>
    <property type="match status" value="1"/>
</dbReference>
<organism evidence="4 5">
    <name type="scientific">Candidatus Promineifilum breve</name>
    <dbReference type="NCBI Taxonomy" id="1806508"/>
    <lineage>
        <taxon>Bacteria</taxon>
        <taxon>Bacillati</taxon>
        <taxon>Chloroflexota</taxon>
        <taxon>Ardenticatenia</taxon>
        <taxon>Candidatus Promineifilales</taxon>
        <taxon>Candidatus Promineifilaceae</taxon>
        <taxon>Candidatus Promineifilum</taxon>
    </lineage>
</organism>
<dbReference type="GO" id="GO:0016747">
    <property type="term" value="F:acyltransferase activity, transferring groups other than amino-acyl groups"/>
    <property type="evidence" value="ECO:0007669"/>
    <property type="project" value="InterPro"/>
</dbReference>
<keyword evidence="2" id="KW-0012">Acyltransferase</keyword>
<dbReference type="OrthoDB" id="147954at2"/>